<name>A0ABQ9FJ05_TEGGR</name>
<evidence type="ECO:0000256" key="1">
    <source>
        <dbReference type="SAM" id="MobiDB-lite"/>
    </source>
</evidence>
<organism evidence="2 3">
    <name type="scientific">Tegillarca granosa</name>
    <name type="common">Malaysian cockle</name>
    <name type="synonym">Anadara granosa</name>
    <dbReference type="NCBI Taxonomy" id="220873"/>
    <lineage>
        <taxon>Eukaryota</taxon>
        <taxon>Metazoa</taxon>
        <taxon>Spiralia</taxon>
        <taxon>Lophotrochozoa</taxon>
        <taxon>Mollusca</taxon>
        <taxon>Bivalvia</taxon>
        <taxon>Autobranchia</taxon>
        <taxon>Pteriomorphia</taxon>
        <taxon>Arcoida</taxon>
        <taxon>Arcoidea</taxon>
        <taxon>Arcidae</taxon>
        <taxon>Tegillarca</taxon>
    </lineage>
</organism>
<feature type="region of interest" description="Disordered" evidence="1">
    <location>
        <begin position="231"/>
        <end position="256"/>
    </location>
</feature>
<sequence>MMEREQSSDDEDEDIWEYKTKKRLKNGNASKNESSIFETDIQNVKTVSQDKNTKIPHRKQKPLSNKTKTAKDRSSGKSSSSRKLIKTTDFSNAKLTKSNLLVCSEQTHVSNVESKPIVSRLRTQNSTSAKPWENHTGNCPSCQMPLSILNVQTPSWHVAECLDLEMPTTECPDGLRCESTIESHYRKFSHYCLAQVRSTQDKVSSGTDKQQTFPLSAKIQLELSEKVDTEATNSDDHIGEENILSPSNNTHISRVKPSTTHSKLNCTVTVPVETNVTCSNDGFEICIDSEKNKTTLSQVRRKSARILKFLKDDLNEDNKRDKSVNIVGEITTKKQLENKFTVDKSEILVAGVDNHNHGNLRDVKLQIEVRSPNKIYLSESNLNQNEMVTEKIIETSVKPLSPQIVFKSSIKIGYSDSYLSPNKILTEQSIDKMKLESQNKHRIENNILTEQGVDEAEMSLKHETDEAEMKLECKVDEAKMKFGCEIDETDMKSDISSSPLDISLMIDKALENDENMSVEVGCDSDIDKLDSDSDSDDGLFKGFCEENNDKFACFSKFDSNIKA</sequence>
<evidence type="ECO:0000313" key="2">
    <source>
        <dbReference type="EMBL" id="KAJ8317271.1"/>
    </source>
</evidence>
<dbReference type="EMBL" id="JARBDR010000246">
    <property type="protein sequence ID" value="KAJ8317271.1"/>
    <property type="molecule type" value="Genomic_DNA"/>
</dbReference>
<feature type="region of interest" description="Disordered" evidence="1">
    <location>
        <begin position="19"/>
        <end position="85"/>
    </location>
</feature>
<comment type="caution">
    <text evidence="2">The sequence shown here is derived from an EMBL/GenBank/DDBJ whole genome shotgun (WGS) entry which is preliminary data.</text>
</comment>
<dbReference type="Proteomes" id="UP001217089">
    <property type="component" value="Unassembled WGS sequence"/>
</dbReference>
<feature type="compositionally biased region" description="Basic and acidic residues" evidence="1">
    <location>
        <begin position="231"/>
        <end position="240"/>
    </location>
</feature>
<proteinExistence type="predicted"/>
<accession>A0ABQ9FJ05</accession>
<protein>
    <submittedName>
        <fullName evidence="2">Uncharacterized protein</fullName>
    </submittedName>
</protein>
<evidence type="ECO:0000313" key="3">
    <source>
        <dbReference type="Proteomes" id="UP001217089"/>
    </source>
</evidence>
<feature type="compositionally biased region" description="Polar residues" evidence="1">
    <location>
        <begin position="27"/>
        <end position="50"/>
    </location>
</feature>
<gene>
    <name evidence="2" type="ORF">KUTeg_005175</name>
</gene>
<reference evidence="2 3" key="1">
    <citation type="submission" date="2022-12" db="EMBL/GenBank/DDBJ databases">
        <title>Chromosome-level genome of Tegillarca granosa.</title>
        <authorList>
            <person name="Kim J."/>
        </authorList>
    </citation>
    <scope>NUCLEOTIDE SEQUENCE [LARGE SCALE GENOMIC DNA]</scope>
    <source>
        <strain evidence="2">Teg-2019</strain>
        <tissue evidence="2">Adductor muscle</tissue>
    </source>
</reference>
<feature type="compositionally biased region" description="Polar residues" evidence="1">
    <location>
        <begin position="244"/>
        <end position="256"/>
    </location>
</feature>
<keyword evidence="3" id="KW-1185">Reference proteome</keyword>